<evidence type="ECO:0000313" key="1">
    <source>
        <dbReference type="EMBL" id="CAH7675327.1"/>
    </source>
</evidence>
<name>A0AAV0AY30_PHAPC</name>
<protein>
    <submittedName>
        <fullName evidence="1">Uncharacterized protein</fullName>
    </submittedName>
</protein>
<comment type="caution">
    <text evidence="1">The sequence shown here is derived from an EMBL/GenBank/DDBJ whole genome shotgun (WGS) entry which is preliminary data.</text>
</comment>
<proteinExistence type="predicted"/>
<evidence type="ECO:0000313" key="2">
    <source>
        <dbReference type="Proteomes" id="UP001153365"/>
    </source>
</evidence>
<dbReference type="Proteomes" id="UP001153365">
    <property type="component" value="Unassembled WGS sequence"/>
</dbReference>
<sequence>MLLDGLAGGAVKFPLFDSDEDDEVDYEAEAFGGKFVLRKEKLKEELKKCLVVFLVLLGESIETKDKAARKKSVLFVQLPDFENFAMAPRLNRKMPNEHTRNIRTLKMTKPNIRANEGKGGDDDQMVF</sequence>
<keyword evidence="2" id="KW-1185">Reference proteome</keyword>
<dbReference type="EMBL" id="CALTRL010002309">
    <property type="protein sequence ID" value="CAH7675327.1"/>
    <property type="molecule type" value="Genomic_DNA"/>
</dbReference>
<reference evidence="1" key="1">
    <citation type="submission" date="2022-06" db="EMBL/GenBank/DDBJ databases">
        <authorList>
            <consortium name="SYNGENTA / RWTH Aachen University"/>
        </authorList>
    </citation>
    <scope>NUCLEOTIDE SEQUENCE</scope>
</reference>
<organism evidence="1 2">
    <name type="scientific">Phakopsora pachyrhizi</name>
    <name type="common">Asian soybean rust disease fungus</name>
    <dbReference type="NCBI Taxonomy" id="170000"/>
    <lineage>
        <taxon>Eukaryota</taxon>
        <taxon>Fungi</taxon>
        <taxon>Dikarya</taxon>
        <taxon>Basidiomycota</taxon>
        <taxon>Pucciniomycotina</taxon>
        <taxon>Pucciniomycetes</taxon>
        <taxon>Pucciniales</taxon>
        <taxon>Phakopsoraceae</taxon>
        <taxon>Phakopsora</taxon>
    </lineage>
</organism>
<gene>
    <name evidence="1" type="ORF">PPACK8108_LOCUS10320</name>
</gene>
<accession>A0AAV0AY30</accession>
<dbReference type="AlphaFoldDB" id="A0AAV0AY30"/>